<evidence type="ECO:0000313" key="2">
    <source>
        <dbReference type="Proteomes" id="UP000095350"/>
    </source>
</evidence>
<name>A0A173RXI6_9FIRM</name>
<evidence type="ECO:0000313" key="1">
    <source>
        <dbReference type="EMBL" id="CUM82844.1"/>
    </source>
</evidence>
<dbReference type="AlphaFoldDB" id="A0A173RXI6"/>
<dbReference type="RefSeq" id="WP_015520507.1">
    <property type="nucleotide sequence ID" value="NZ_JAAILV010000017.1"/>
</dbReference>
<reference evidence="1 2" key="1">
    <citation type="submission" date="2015-09" db="EMBL/GenBank/DDBJ databases">
        <authorList>
            <consortium name="Pathogen Informatics"/>
        </authorList>
    </citation>
    <scope>NUCLEOTIDE SEQUENCE [LARGE SCALE GENOMIC DNA]</scope>
    <source>
        <strain evidence="1 2">2789STDY5834960</strain>
    </source>
</reference>
<dbReference type="PaxDb" id="166486-ERS852572_00676"/>
<proteinExistence type="predicted"/>
<accession>A0A173RXI6</accession>
<sequence length="49" mass="5712">MCLQEIKDEIIDAGKESVLENMVSLYLHELSEKEEILDGYEVYTQLFCV</sequence>
<gene>
    <name evidence="1" type="ORF">ERS852572_00676</name>
</gene>
<protein>
    <submittedName>
        <fullName evidence="1">Uncharacterized protein</fullName>
    </submittedName>
</protein>
<dbReference type="Proteomes" id="UP000095350">
    <property type="component" value="Unassembled WGS sequence"/>
</dbReference>
<dbReference type="EMBL" id="CYXZ01000004">
    <property type="protein sequence ID" value="CUM82844.1"/>
    <property type="molecule type" value="Genomic_DNA"/>
</dbReference>
<organism evidence="1 2">
    <name type="scientific">Roseburia intestinalis</name>
    <dbReference type="NCBI Taxonomy" id="166486"/>
    <lineage>
        <taxon>Bacteria</taxon>
        <taxon>Bacillati</taxon>
        <taxon>Bacillota</taxon>
        <taxon>Clostridia</taxon>
        <taxon>Lachnospirales</taxon>
        <taxon>Lachnospiraceae</taxon>
        <taxon>Roseburia</taxon>
    </lineage>
</organism>